<keyword evidence="3" id="KW-1185">Reference proteome</keyword>
<feature type="region of interest" description="Disordered" evidence="1">
    <location>
        <begin position="95"/>
        <end position="118"/>
    </location>
</feature>
<proteinExistence type="predicted"/>
<gene>
    <name evidence="2" type="ORF">UTRI_04682</name>
</gene>
<protein>
    <submittedName>
        <fullName evidence="2">Uncharacterized protein</fullName>
    </submittedName>
</protein>
<dbReference type="PANTHER" id="PTHR33266:SF1">
    <property type="entry name" value="F-BOX DOMAIN-CONTAINING PROTEIN"/>
    <property type="match status" value="1"/>
</dbReference>
<dbReference type="PANTHER" id="PTHR33266">
    <property type="entry name" value="CHROMOSOME 15, WHOLE GENOME SHOTGUN SEQUENCE"/>
    <property type="match status" value="1"/>
</dbReference>
<sequence length="914" mass="101968">MPHDNQCRLIGTIKELLDKGLKLSSSLRSIFSPGLLDDQVARIDAAQDLIKQAPGSLARGTDFIQDFSFPDSNPSPLLFCSNSLLHPQARAPTASDADCSLASDHPLPSSHQSSTSSISILKEDPRFRTTLLEKVTQMAEGLLRPSEEAVAESKVKKKDMRDNVYASTCRRSLPEELEPQRNQPVEVALRAAQDYIASHLAKLEETLPGDLHRNGDSFFFLAIDQVAYFTELVPVLRRLWRESTPKCTWLILIDKESSIAHLAANHVLGSGLRLGDEEGKTSVPPFTYLPFDVHFAHRLESTQLWRQLLAGDLTFRHLIDMLRWFGRPLWDTVPYRQSIGIDEECYRPHLSNLVKKLLYGRHDSPRSWPAEGDTQSFHIVMAAVGQRLPLSYVGHQDARFISDRSKSDLSPTESHQVNSMMKARFEASQKFIRHQVAGHLRVISDVNRGDSYISATPSEPAVSLAVASEFRGKTSEAVTDCIQRWSDAVHVLARAHRSVGMMLGEEGEECVRLLVTIAADLVAADRVQRACTEKKLAVNSIDLFRAQCDPICLRDWLQTLFNTESKASWYGVHHHDQPRPGRDVLEWASDYYLNFTHFVKLGVTVVPDQADPKLLVEYWCRQAALYGVRNQHAWDLLIPIYRSTSSAPSLDDHFDPNQLSYVAIQVKNCHTAFTATDRFGPSYWYPETVPSSVNPTAGGAAASSQGQGPRLLDDCLEILFDLRGVSGIRLRDFTETRQPYKPENRRAPPDNTSDANQEEPSLLPRDDQGDAPMEEAAASPDEADQRRLRPNNCLNLVVGGTSASVLHVITYLDETARKELRSLFVFDDDDLEQNWKRITRECMSARGDAITKEFEEVTLALQSIGQTHLLEEGPRRPRGATSIPGSGCKGKKRAQPDGDGEVGTPDSDEPPGTG</sequence>
<evidence type="ECO:0000313" key="3">
    <source>
        <dbReference type="Proteomes" id="UP000324022"/>
    </source>
</evidence>
<dbReference type="AlphaFoldDB" id="A0A5C3EE35"/>
<organism evidence="2 3">
    <name type="scientific">Ustilago trichophora</name>
    <dbReference type="NCBI Taxonomy" id="86804"/>
    <lineage>
        <taxon>Eukaryota</taxon>
        <taxon>Fungi</taxon>
        <taxon>Dikarya</taxon>
        <taxon>Basidiomycota</taxon>
        <taxon>Ustilaginomycotina</taxon>
        <taxon>Ustilaginomycetes</taxon>
        <taxon>Ustilaginales</taxon>
        <taxon>Ustilaginaceae</taxon>
        <taxon>Ustilago</taxon>
    </lineage>
</organism>
<name>A0A5C3EE35_9BASI</name>
<dbReference type="EMBL" id="OOIN01000022">
    <property type="protein sequence ID" value="SPO28285.1"/>
    <property type="molecule type" value="Genomic_DNA"/>
</dbReference>
<evidence type="ECO:0000313" key="2">
    <source>
        <dbReference type="EMBL" id="SPO28285.1"/>
    </source>
</evidence>
<feature type="region of interest" description="Disordered" evidence="1">
    <location>
        <begin position="868"/>
        <end position="914"/>
    </location>
</feature>
<reference evidence="2 3" key="1">
    <citation type="submission" date="2018-03" db="EMBL/GenBank/DDBJ databases">
        <authorList>
            <person name="Guldener U."/>
        </authorList>
    </citation>
    <scope>NUCLEOTIDE SEQUENCE [LARGE SCALE GENOMIC DNA]</scope>
    <source>
        <strain evidence="2 3">NBRC100155</strain>
    </source>
</reference>
<dbReference type="OrthoDB" id="107110at2759"/>
<accession>A0A5C3EE35</accession>
<evidence type="ECO:0000256" key="1">
    <source>
        <dbReference type="SAM" id="MobiDB-lite"/>
    </source>
</evidence>
<dbReference type="Proteomes" id="UP000324022">
    <property type="component" value="Unassembled WGS sequence"/>
</dbReference>
<feature type="region of interest" description="Disordered" evidence="1">
    <location>
        <begin position="734"/>
        <end position="788"/>
    </location>
</feature>
<feature type="compositionally biased region" description="Basic and acidic residues" evidence="1">
    <location>
        <begin position="734"/>
        <end position="748"/>
    </location>
</feature>
<feature type="compositionally biased region" description="Low complexity" evidence="1">
    <location>
        <begin position="105"/>
        <end position="118"/>
    </location>
</feature>
<feature type="compositionally biased region" description="Polar residues" evidence="1">
    <location>
        <begin position="750"/>
        <end position="759"/>
    </location>
</feature>